<sequence length="67" mass="7676">MSKLDEMAKKVRKLQLRAAIAKTNLRDLAEGLPVKWIEIEEVAEKTHAVYAELDGARRELAKMKTLR</sequence>
<protein>
    <recommendedName>
        <fullName evidence="5">Rop-like family nitrogen fixation protein</fullName>
    </recommendedName>
</protein>
<dbReference type="Gene3D" id="1.10.287.660">
    <property type="entry name" value="Helix hairpin bin"/>
    <property type="match status" value="1"/>
</dbReference>
<evidence type="ECO:0000256" key="2">
    <source>
        <dbReference type="ARBA" id="ARBA00044954"/>
    </source>
</evidence>
<dbReference type="PIRSF" id="PIRSF037676">
    <property type="entry name" value="DUF683"/>
    <property type="match status" value="1"/>
</dbReference>
<dbReference type="RefSeq" id="WP_097571871.1">
    <property type="nucleotide sequence ID" value="NZ_NWQG01000012.1"/>
</dbReference>
<dbReference type="EMBL" id="NWQG01000012">
    <property type="protein sequence ID" value="PDQ22616.1"/>
    <property type="molecule type" value="Genomic_DNA"/>
</dbReference>
<dbReference type="InterPro" id="IPR029012">
    <property type="entry name" value="Helix_hairpin_bin_sf"/>
</dbReference>
<keyword evidence="4" id="KW-1185">Reference proteome</keyword>
<evidence type="ECO:0000256" key="1">
    <source>
        <dbReference type="ARBA" id="ARBA00023231"/>
    </source>
</evidence>
<evidence type="ECO:0000313" key="4">
    <source>
        <dbReference type="Proteomes" id="UP000219182"/>
    </source>
</evidence>
<reference evidence="3 4" key="1">
    <citation type="submission" date="2017-09" db="EMBL/GenBank/DDBJ databases">
        <title>Mesorhizobum sanjuanii sp. nov. isolated from nodules of Lotus tenuis in saline-alkaline lowlands of Flooding Pampa.</title>
        <authorList>
            <person name="Sannazzaro A.I."/>
            <person name="Torres Tejerizo G.A."/>
            <person name="Fontana F."/>
            <person name="Cumpa Velazquez L.M."/>
            <person name="Hansen L."/>
            <person name="Pistorio M."/>
            <person name="Estrella M.J."/>
        </authorList>
    </citation>
    <scope>NUCLEOTIDE SEQUENCE [LARGE SCALE GENOMIC DNA]</scope>
    <source>
        <strain evidence="3 4">BSA136</strain>
    </source>
</reference>
<dbReference type="InterPro" id="IPR007774">
    <property type="entry name" value="Put_N_fixation"/>
</dbReference>
<evidence type="ECO:0000313" key="3">
    <source>
        <dbReference type="EMBL" id="PDQ22616.1"/>
    </source>
</evidence>
<comment type="caution">
    <text evidence="3">The sequence shown here is derived from an EMBL/GenBank/DDBJ whole genome shotgun (WGS) entry which is preliminary data.</text>
</comment>
<evidence type="ECO:0008006" key="5">
    <source>
        <dbReference type="Google" id="ProtNLM"/>
    </source>
</evidence>
<dbReference type="Pfam" id="PF05082">
    <property type="entry name" value="Rop-like"/>
    <property type="match status" value="1"/>
</dbReference>
<organism evidence="3 4">
    <name type="scientific">Mesorhizobium sanjuanii</name>
    <dbReference type="NCBI Taxonomy" id="2037900"/>
    <lineage>
        <taxon>Bacteria</taxon>
        <taxon>Pseudomonadati</taxon>
        <taxon>Pseudomonadota</taxon>
        <taxon>Alphaproteobacteria</taxon>
        <taxon>Hyphomicrobiales</taxon>
        <taxon>Phyllobacteriaceae</taxon>
        <taxon>Mesorhizobium</taxon>
    </lineage>
</organism>
<gene>
    <name evidence="3" type="ORF">CN311_02595</name>
</gene>
<name>A0A2A6FLS9_9HYPH</name>
<accession>A0A2A6FLS9</accession>
<dbReference type="Proteomes" id="UP000219182">
    <property type="component" value="Unassembled WGS sequence"/>
</dbReference>
<dbReference type="AlphaFoldDB" id="A0A2A6FLS9"/>
<proteinExistence type="inferred from homology"/>
<keyword evidence="1" id="KW-0535">Nitrogen fixation</keyword>
<comment type="similarity">
    <text evidence="2">Belongs to the UPF0437 family.</text>
</comment>